<dbReference type="GO" id="GO:0000981">
    <property type="term" value="F:DNA-binding transcription factor activity, RNA polymerase II-specific"/>
    <property type="evidence" value="ECO:0007669"/>
    <property type="project" value="InterPro"/>
</dbReference>
<feature type="compositionally biased region" description="Low complexity" evidence="2">
    <location>
        <begin position="304"/>
        <end position="316"/>
    </location>
</feature>
<organism evidence="3 4">
    <name type="scientific">Venturia nashicola</name>
    <dbReference type="NCBI Taxonomy" id="86259"/>
    <lineage>
        <taxon>Eukaryota</taxon>
        <taxon>Fungi</taxon>
        <taxon>Dikarya</taxon>
        <taxon>Ascomycota</taxon>
        <taxon>Pezizomycotina</taxon>
        <taxon>Dothideomycetes</taxon>
        <taxon>Pleosporomycetidae</taxon>
        <taxon>Venturiales</taxon>
        <taxon>Venturiaceae</taxon>
        <taxon>Venturia</taxon>
    </lineage>
</organism>
<dbReference type="PANTHER" id="PTHR35392">
    <property type="entry name" value="ZN(II)2CYS6 TRANSCRIPTION FACTOR (EUROFUNG)-RELATED-RELATED"/>
    <property type="match status" value="1"/>
</dbReference>
<dbReference type="InterPro" id="IPR001138">
    <property type="entry name" value="Zn2Cys6_DnaBD"/>
</dbReference>
<feature type="region of interest" description="Disordered" evidence="2">
    <location>
        <begin position="345"/>
        <end position="415"/>
    </location>
</feature>
<keyword evidence="4" id="KW-1185">Reference proteome</keyword>
<keyword evidence="1" id="KW-0539">Nucleus</keyword>
<evidence type="ECO:0000256" key="1">
    <source>
        <dbReference type="ARBA" id="ARBA00023242"/>
    </source>
</evidence>
<accession>A0A4Z1NUH3</accession>
<sequence>MDHLHFDAQDLHGGSNYDPNHPDNQFYSSNPTWPLLDYTTMPPSTNLNASSGEDDSASRRATTSSLDLGIRTSTVNTISPLQTAGFNAYSQAFNPSSMMTATDLQFGLMTEQQAYNVQDATQMNSMFNYGMGLQQSPIEDLMPTTQEPLHNSIESSYMPNFTTMDNTNTFQFQQFNDLLSMPYQLSAMTTAEYNTASVASHPPYSELLSRSLSHGSDHSNNSWVLVDHSHNNNNNNHRTSYGAFPDTSNTSTVSPQSLNLNLHIRTDSNSTDSSDGPPLSAHSHESWGMFPISPEPEAHHDHSNCNSHHSSPHGLPLPSPREEFLNYSGSVAVSPVAIPSQAVAFSSPASSSTSPVSSTAGSPKTKRRNSPLTPPGITTKAIVKKAAPAKTGKDKPEKKVGRRKGPLRPEQRQQAHEIRKLRACLRCKFLKKVCDKGDPCGGCQPSHARLWQVPCTRMAIQDIAYFLKDWHADYDRHVTCAFSITNITGFANYNRELYITHGYGYVMPVTVREVFVIDEKPFGIDWVESVHENPRGFEVQTARLSAGLEGISHHLISQYLENHIFTFEKFVDEYFENTPFLMDLLKTVYRYYVRTQNLAIKKGLKLVIAYALTLHITMVEPACEADVELERIDDEGSRWYGKIPAPVMINFQIKKAMADMWRELMKDVLEELSSLYSSVYSGDKLKNWPTIFMLATLILTVWEMMQFDQNYRVPDKGAVSKFCDEMEGVPLGVIVGLFGAISTKLPSFLEWDTRKHSHVLANNQAVCDTMTEVRAHVEKHESYLRTRNDAKFDREDFDSLSNKFLAKLVIRSN</sequence>
<dbReference type="OrthoDB" id="5420905at2759"/>
<feature type="compositionally biased region" description="Polar residues" evidence="2">
    <location>
        <begin position="41"/>
        <end position="51"/>
    </location>
</feature>
<feature type="compositionally biased region" description="Polar residues" evidence="2">
    <location>
        <begin position="22"/>
        <end position="32"/>
    </location>
</feature>
<feature type="compositionally biased region" description="Low complexity" evidence="2">
    <location>
        <begin position="345"/>
        <end position="363"/>
    </location>
</feature>
<comment type="caution">
    <text evidence="3">The sequence shown here is derived from an EMBL/GenBank/DDBJ whole genome shotgun (WGS) entry which is preliminary data.</text>
</comment>
<proteinExistence type="predicted"/>
<evidence type="ECO:0000313" key="3">
    <source>
        <dbReference type="EMBL" id="TID14646.1"/>
    </source>
</evidence>
<dbReference type="GO" id="GO:0008270">
    <property type="term" value="F:zinc ion binding"/>
    <property type="evidence" value="ECO:0007669"/>
    <property type="project" value="InterPro"/>
</dbReference>
<protein>
    <submittedName>
        <fullName evidence="3">NADH-ubiquinone oxidoreductase subunit</fullName>
    </submittedName>
</protein>
<dbReference type="AlphaFoldDB" id="A0A4Z1NUH3"/>
<feature type="compositionally biased region" description="Polar residues" evidence="2">
    <location>
        <begin position="246"/>
        <end position="260"/>
    </location>
</feature>
<dbReference type="Proteomes" id="UP000298493">
    <property type="component" value="Unassembled WGS sequence"/>
</dbReference>
<dbReference type="CDD" id="cd00067">
    <property type="entry name" value="GAL4"/>
    <property type="match status" value="1"/>
</dbReference>
<evidence type="ECO:0000256" key="2">
    <source>
        <dbReference type="SAM" id="MobiDB-lite"/>
    </source>
</evidence>
<reference evidence="3 4" key="1">
    <citation type="submission" date="2019-04" db="EMBL/GenBank/DDBJ databases">
        <title>High contiguity whole genome sequence and gene annotation resource for two Venturia nashicola isolates.</title>
        <authorList>
            <person name="Prokchorchik M."/>
            <person name="Won K."/>
            <person name="Lee Y."/>
            <person name="Choi E.D."/>
            <person name="Segonzac C."/>
            <person name="Sohn K.H."/>
        </authorList>
    </citation>
    <scope>NUCLEOTIDE SEQUENCE [LARGE SCALE GENOMIC DNA]</scope>
    <source>
        <strain evidence="3 4">PRI2</strain>
    </source>
</reference>
<evidence type="ECO:0000313" key="4">
    <source>
        <dbReference type="Proteomes" id="UP000298493"/>
    </source>
</evidence>
<dbReference type="STRING" id="86259.A0A4Z1NUH3"/>
<dbReference type="EMBL" id="SNSC02000022">
    <property type="protein sequence ID" value="TID14646.1"/>
    <property type="molecule type" value="Genomic_DNA"/>
</dbReference>
<keyword evidence="3" id="KW-0830">Ubiquinone</keyword>
<name>A0A4Z1NUH3_9PEZI</name>
<dbReference type="PANTHER" id="PTHR35392:SF5">
    <property type="entry name" value="ZN(2)-C6 FUNGAL-TYPE DOMAIN-CONTAINING PROTEIN"/>
    <property type="match status" value="1"/>
</dbReference>
<gene>
    <name evidence="3" type="ORF">E6O75_ATG08792</name>
</gene>
<feature type="region of interest" description="Disordered" evidence="2">
    <location>
        <begin position="9"/>
        <end position="64"/>
    </location>
</feature>
<dbReference type="InterPro" id="IPR052973">
    <property type="entry name" value="Fungal_sec-metab_reg_TF"/>
</dbReference>
<feature type="region of interest" description="Disordered" evidence="2">
    <location>
        <begin position="223"/>
        <end position="321"/>
    </location>
</feature>